<dbReference type="Proteomes" id="UP000515908">
    <property type="component" value="Chromosome 05"/>
</dbReference>
<dbReference type="Pfam" id="PF13041">
    <property type="entry name" value="PPR_2"/>
    <property type="match status" value="1"/>
</dbReference>
<dbReference type="InterPro" id="IPR011990">
    <property type="entry name" value="TPR-like_helical_dom_sf"/>
</dbReference>
<dbReference type="OrthoDB" id="185373at2759"/>
<accession>A0A7G2CAU5</accession>
<gene>
    <name evidence="5" type="ORF">ADEAN_000333100</name>
</gene>
<dbReference type="Gene3D" id="1.25.40.10">
    <property type="entry name" value="Tetratricopeptide repeat domain"/>
    <property type="match status" value="1"/>
</dbReference>
<evidence type="ECO:0000256" key="1">
    <source>
        <dbReference type="ARBA" id="ARBA00022737"/>
    </source>
</evidence>
<keyword evidence="1" id="KW-0677">Repeat</keyword>
<organism evidence="5 6">
    <name type="scientific">Angomonas deanei</name>
    <dbReference type="NCBI Taxonomy" id="59799"/>
    <lineage>
        <taxon>Eukaryota</taxon>
        <taxon>Discoba</taxon>
        <taxon>Euglenozoa</taxon>
        <taxon>Kinetoplastea</taxon>
        <taxon>Metakinetoplastina</taxon>
        <taxon>Trypanosomatida</taxon>
        <taxon>Trypanosomatidae</taxon>
        <taxon>Strigomonadinae</taxon>
        <taxon>Angomonas</taxon>
    </lineage>
</organism>
<name>A0A7G2CAU5_9TRYP</name>
<evidence type="ECO:0000256" key="4">
    <source>
        <dbReference type="SAM" id="SignalP"/>
    </source>
</evidence>
<feature type="signal peptide" evidence="4">
    <location>
        <begin position="1"/>
        <end position="17"/>
    </location>
</feature>
<reference evidence="5 6" key="1">
    <citation type="submission" date="2020-08" db="EMBL/GenBank/DDBJ databases">
        <authorList>
            <person name="Newling K."/>
            <person name="Davey J."/>
            <person name="Forrester S."/>
        </authorList>
    </citation>
    <scope>NUCLEOTIDE SEQUENCE [LARGE SCALE GENOMIC DNA]</scope>
    <source>
        <strain evidence="6">Crithidia deanei Carvalho (ATCC PRA-265)</strain>
    </source>
</reference>
<proteinExistence type="predicted"/>
<keyword evidence="4" id="KW-0732">Signal</keyword>
<dbReference type="VEuPathDB" id="TriTrypDB:ADEAN_000333100"/>
<feature type="chain" id="PRO_5028977402" evidence="4">
    <location>
        <begin position="18"/>
        <end position="312"/>
    </location>
</feature>
<dbReference type="SUPFAM" id="SSF48452">
    <property type="entry name" value="TPR-like"/>
    <property type="match status" value="1"/>
</dbReference>
<feature type="transmembrane region" description="Helical" evidence="3">
    <location>
        <begin position="267"/>
        <end position="290"/>
    </location>
</feature>
<sequence>MLHRGLLFARWGSIASCAGWYGGGCAKRYLSSSSDTSAPTPAEEVENLFYNSVMRRTVSNLQVRKYIQKVETKDYLLALAAVKGSRRAGLNINNGTYESLIKLLIEAGQLKAAMELYQQMLKKHIVPTPNTYSMLMNLCLQRDMPESCQTLYKEMLRLGGKPPTSAYAALIQSYATQVPSKWEAAIEVFDKMNKHSQPDADTYNALMRVYMNMRPYDWRVVYNCYYEMRNREPRVQLKWSSYYILSEALRKGNAGVMRRFISYCDAWVALTPLFSAEFFLGVVVFGVVFLGSESVNIPCLYVVVRPSREHPI</sequence>
<feature type="repeat" description="PPR" evidence="2">
    <location>
        <begin position="128"/>
        <end position="162"/>
    </location>
</feature>
<dbReference type="Pfam" id="PF13812">
    <property type="entry name" value="PPR_3"/>
    <property type="match status" value="1"/>
</dbReference>
<evidence type="ECO:0000313" key="5">
    <source>
        <dbReference type="EMBL" id="CAD2215873.1"/>
    </source>
</evidence>
<keyword evidence="3" id="KW-0812">Transmembrane</keyword>
<dbReference type="InterPro" id="IPR002885">
    <property type="entry name" value="PPR_rpt"/>
</dbReference>
<dbReference type="PROSITE" id="PS51375">
    <property type="entry name" value="PPR"/>
    <property type="match status" value="2"/>
</dbReference>
<dbReference type="AlphaFoldDB" id="A0A7G2CAU5"/>
<keyword evidence="3" id="KW-0472">Membrane</keyword>
<evidence type="ECO:0000313" key="6">
    <source>
        <dbReference type="Proteomes" id="UP000515908"/>
    </source>
</evidence>
<keyword evidence="6" id="KW-1185">Reference proteome</keyword>
<dbReference type="PANTHER" id="PTHR47447">
    <property type="entry name" value="OS03G0856100 PROTEIN"/>
    <property type="match status" value="1"/>
</dbReference>
<feature type="repeat" description="PPR" evidence="2">
    <location>
        <begin position="93"/>
        <end position="127"/>
    </location>
</feature>
<dbReference type="EMBL" id="LR877149">
    <property type="protein sequence ID" value="CAD2215873.1"/>
    <property type="molecule type" value="Genomic_DNA"/>
</dbReference>
<keyword evidence="3" id="KW-1133">Transmembrane helix</keyword>
<evidence type="ECO:0000256" key="3">
    <source>
        <dbReference type="SAM" id="Phobius"/>
    </source>
</evidence>
<dbReference type="NCBIfam" id="TIGR00756">
    <property type="entry name" value="PPR"/>
    <property type="match status" value="1"/>
</dbReference>
<evidence type="ECO:0000256" key="2">
    <source>
        <dbReference type="PROSITE-ProRule" id="PRU00708"/>
    </source>
</evidence>
<dbReference type="PANTHER" id="PTHR47447:SF24">
    <property type="entry name" value="PENTATRICOPEPTIDE REPEAT-CONTAINING PROTEIN"/>
    <property type="match status" value="1"/>
</dbReference>
<protein>
    <submittedName>
        <fullName evidence="5">Pentacotripeptide-repeat region of PRORP/Pentatricopeptide repeat domain/PPR repeat family/PPR repeat, putative</fullName>
    </submittedName>
</protein>